<feature type="region of interest" description="Disordered" evidence="1">
    <location>
        <begin position="1"/>
        <end position="21"/>
    </location>
</feature>
<dbReference type="EMBL" id="CAICTM010000320">
    <property type="protein sequence ID" value="CAB9507801.1"/>
    <property type="molecule type" value="Genomic_DNA"/>
</dbReference>
<feature type="compositionally biased region" description="Basic and acidic residues" evidence="1">
    <location>
        <begin position="626"/>
        <end position="635"/>
    </location>
</feature>
<evidence type="ECO:0000256" key="1">
    <source>
        <dbReference type="SAM" id="MobiDB-lite"/>
    </source>
</evidence>
<sequence length="635" mass="70830">MNKQMMKRKVNTVTPTSTTSTSIATATASNAGMARLKSQVEELREHQRALLKSVDVYQASAEASFQRERQKSHLAFQKAKNDFDIFVTNLDFPQIQSHKHIQNDKKIHQNPILNQNQPEEPMTAQLQDKDNQEQEQDLEEEQQQQLEQETKKKPKSEDKKKSPFKSPGTKKAILAILNNSQQKPKQTPRSAQAKAKAKPSNKQQSPTQKATAQKKQTHKSLAMHTGTGTTAKSSKTRPDAAPILSKSKPSQSPNFLLKEEEERQLAILENMDNVDLDSKLQEYERRAFQSAVQKALQDFASFANNQQIVDKPSPPKQQTPVQRMSLQLKKPDMIVPPSPISSDIQHDISNNLLERTQSSSDQAELHVETMHNPTTTTTATSNSHQLALQPHRLVGGTHHLLDDLDLSVVSGSDLPSLVEELLPKLPKPPTVQTTTLDYYNNTKDDPADLGTPNLITPANASLPLLVATEGNDRLHIANANTNRSRRNQHHNMFEEQSTKTKAQSILDQILNSNADNVMGTADNYQHYVIDPGQQSDQSFIPQPSSSPSPVPHNIPRQPTSSPRQIPPPSPSYRTKQEHQPPGSSLLRQGDTYPSNDILLLANDAASTPTGMQQTPGTERQQSPQRTRLDLSHYIY</sequence>
<organism evidence="2 3">
    <name type="scientific">Seminavis robusta</name>
    <dbReference type="NCBI Taxonomy" id="568900"/>
    <lineage>
        <taxon>Eukaryota</taxon>
        <taxon>Sar</taxon>
        <taxon>Stramenopiles</taxon>
        <taxon>Ochrophyta</taxon>
        <taxon>Bacillariophyta</taxon>
        <taxon>Bacillariophyceae</taxon>
        <taxon>Bacillariophycidae</taxon>
        <taxon>Naviculales</taxon>
        <taxon>Naviculaceae</taxon>
        <taxon>Seminavis</taxon>
    </lineage>
</organism>
<dbReference type="AlphaFoldDB" id="A0A9N8DSH9"/>
<keyword evidence="3" id="KW-1185">Reference proteome</keyword>
<gene>
    <name evidence="2" type="ORF">SEMRO_321_G116700.1</name>
</gene>
<name>A0A9N8DSH9_9STRA</name>
<feature type="compositionally biased region" description="Low complexity" evidence="1">
    <location>
        <begin position="12"/>
        <end position="21"/>
    </location>
</feature>
<comment type="caution">
    <text evidence="2">The sequence shown here is derived from an EMBL/GenBank/DDBJ whole genome shotgun (WGS) entry which is preliminary data.</text>
</comment>
<feature type="region of interest" description="Disordered" evidence="1">
    <location>
        <begin position="114"/>
        <end position="255"/>
    </location>
</feature>
<feature type="compositionally biased region" description="Basic residues" evidence="1">
    <location>
        <begin position="1"/>
        <end position="10"/>
    </location>
</feature>
<proteinExistence type="predicted"/>
<evidence type="ECO:0000313" key="3">
    <source>
        <dbReference type="Proteomes" id="UP001153069"/>
    </source>
</evidence>
<feature type="compositionally biased region" description="Polar residues" evidence="1">
    <location>
        <begin position="581"/>
        <end position="594"/>
    </location>
</feature>
<evidence type="ECO:0000313" key="2">
    <source>
        <dbReference type="EMBL" id="CAB9507801.1"/>
    </source>
</evidence>
<accession>A0A9N8DSH9</accession>
<feature type="compositionally biased region" description="Polar residues" evidence="1">
    <location>
        <begin position="177"/>
        <end position="190"/>
    </location>
</feature>
<feature type="region of interest" description="Disordered" evidence="1">
    <location>
        <begin position="533"/>
        <end position="635"/>
    </location>
</feature>
<feature type="compositionally biased region" description="Acidic residues" evidence="1">
    <location>
        <begin position="133"/>
        <end position="142"/>
    </location>
</feature>
<feature type="compositionally biased region" description="Low complexity" evidence="1">
    <location>
        <begin position="533"/>
        <end position="543"/>
    </location>
</feature>
<reference evidence="2" key="1">
    <citation type="submission" date="2020-06" db="EMBL/GenBank/DDBJ databases">
        <authorList>
            <consortium name="Plant Systems Biology data submission"/>
        </authorList>
    </citation>
    <scope>NUCLEOTIDE SEQUENCE</scope>
    <source>
        <strain evidence="2">D6</strain>
    </source>
</reference>
<feature type="region of interest" description="Disordered" evidence="1">
    <location>
        <begin position="479"/>
        <end position="500"/>
    </location>
</feature>
<feature type="compositionally biased region" description="Polar residues" evidence="1">
    <location>
        <begin position="604"/>
        <end position="625"/>
    </location>
</feature>
<feature type="compositionally biased region" description="Basic and acidic residues" evidence="1">
    <location>
        <begin position="148"/>
        <end position="161"/>
    </location>
</feature>
<feature type="compositionally biased region" description="Low complexity" evidence="1">
    <location>
        <begin position="202"/>
        <end position="214"/>
    </location>
</feature>
<protein>
    <submittedName>
        <fullName evidence="2">Uncharacterized protein</fullName>
    </submittedName>
</protein>
<dbReference type="Proteomes" id="UP001153069">
    <property type="component" value="Unassembled WGS sequence"/>
</dbReference>